<reference evidence="3" key="1">
    <citation type="journal article" date="2011" name="Stand. Genomic Sci.">
        <title>Non-contiguous finished genome sequence of the opportunistic oral pathogen Prevotella multisaccharivorax type strain (PPPA20).</title>
        <authorList>
            <person name="Pati A."/>
            <person name="Gronow S."/>
            <person name="Lu M."/>
            <person name="Lapidus A."/>
            <person name="Nolan M."/>
            <person name="Lucas S."/>
            <person name="Hammon N."/>
            <person name="Deshpande S."/>
            <person name="Cheng J.F."/>
            <person name="Tapia R."/>
            <person name="Han C."/>
            <person name="Goodwin L."/>
            <person name="Pitluck S."/>
            <person name="Liolios K."/>
            <person name="Pagani I."/>
            <person name="Mavromatis K."/>
            <person name="Mikhailova N."/>
            <person name="Huntemann M."/>
            <person name="Chen A."/>
            <person name="Palaniappan K."/>
            <person name="Land M."/>
            <person name="Hauser L."/>
            <person name="Detter J.C."/>
            <person name="Brambilla E.M."/>
            <person name="Rohde M."/>
            <person name="Goker M."/>
            <person name="Woyke T."/>
            <person name="Bristow J."/>
            <person name="Eisen J.A."/>
            <person name="Markowitz V."/>
            <person name="Hugenholtz P."/>
            <person name="Kyrpides N.C."/>
            <person name="Klenk H.P."/>
            <person name="Ivanova N."/>
        </authorList>
    </citation>
    <scope>NUCLEOTIDE SEQUENCE [LARGE SCALE GENOMIC DNA]</scope>
    <source>
        <strain evidence="3">DSM 17128</strain>
    </source>
</reference>
<dbReference type="PROSITE" id="PS51257">
    <property type="entry name" value="PROKAR_LIPOPROTEIN"/>
    <property type="match status" value="1"/>
</dbReference>
<protein>
    <recommendedName>
        <fullName evidence="4">DUF4302 domain-containing protein</fullName>
    </recommendedName>
</protein>
<dbReference type="HOGENOM" id="CLU_050523_2_0_10"/>
<keyword evidence="3" id="KW-1185">Reference proteome</keyword>
<dbReference type="eggNOG" id="ENOG502Z7SV">
    <property type="taxonomic scope" value="Bacteria"/>
</dbReference>
<dbReference type="EMBL" id="GL945017">
    <property type="protein sequence ID" value="EGN58043.1"/>
    <property type="molecule type" value="Genomic_DNA"/>
</dbReference>
<organism evidence="2 3">
    <name type="scientific">Hallella multisaccharivorax DSM 17128</name>
    <dbReference type="NCBI Taxonomy" id="688246"/>
    <lineage>
        <taxon>Bacteria</taxon>
        <taxon>Pseudomonadati</taxon>
        <taxon>Bacteroidota</taxon>
        <taxon>Bacteroidia</taxon>
        <taxon>Bacteroidales</taxon>
        <taxon>Prevotellaceae</taxon>
        <taxon>Hallella</taxon>
    </lineage>
</organism>
<evidence type="ECO:0008006" key="4">
    <source>
        <dbReference type="Google" id="ProtNLM"/>
    </source>
</evidence>
<dbReference type="InterPro" id="IPR025396">
    <property type="entry name" value="DUF4302"/>
</dbReference>
<name>F8NC72_9BACT</name>
<gene>
    <name evidence="2" type="ORF">Premu_2690</name>
</gene>
<evidence type="ECO:0000313" key="3">
    <source>
        <dbReference type="Proteomes" id="UP000002772"/>
    </source>
</evidence>
<dbReference type="AlphaFoldDB" id="F8NC72"/>
<keyword evidence="1" id="KW-0732">Signal</keyword>
<evidence type="ECO:0000313" key="2">
    <source>
        <dbReference type="EMBL" id="EGN58043.1"/>
    </source>
</evidence>
<evidence type="ECO:0000256" key="1">
    <source>
        <dbReference type="SAM" id="SignalP"/>
    </source>
</evidence>
<dbReference type="STRING" id="688246.Premu_2690"/>
<feature type="signal peptide" evidence="1">
    <location>
        <begin position="1"/>
        <end position="18"/>
    </location>
</feature>
<dbReference type="Proteomes" id="UP000002772">
    <property type="component" value="Unassembled WGS sequence"/>
</dbReference>
<dbReference type="RefSeq" id="WP_007576000.1">
    <property type="nucleotide sequence ID" value="NZ_BPTS01000002.1"/>
</dbReference>
<proteinExistence type="predicted"/>
<dbReference type="Pfam" id="PF14135">
    <property type="entry name" value="DUF4302"/>
    <property type="match status" value="1"/>
</dbReference>
<accession>F8NC72</accession>
<dbReference type="OrthoDB" id="1150854at2"/>
<sequence>MRKIFCLGFISAVALLFAACTPKVDDVFDDSSANRAAKDIAQTQEVLASQPAGWIMHYYGKLSYGGYNVWCKFDKSKVTVASQHFGPDSTFTSHYKIEQSSGTVLSFDEYNPIFHYYSDPSNPDYGTLGKGFLGDLEFRVLSASKDSVILTGKKHGDRIVMIPMNDAKSWADYYKQTMEVVDSMQSFNNYALVVDNDTMRASMTYNYLTVTDKKTGKDIYMPFTVTPKGYVLYQPVTFRGKTVTGFTYSQDGKWLDPADKSIVLIPIIPPINEQFVLGAWNVSYSNLGAFGQSNWDVSKEKYQNKYNEETQYAILGLYEFDSSYGKNFGLSFGSYDGSATWWGTLAMTYTLIGDDEIELTYAPAHNVLNGNYYVKYYGYEYIVRPFAWTKPRHFRLKTNDVKHPEYIIMTDENEPKNVIKVTKRITPWPFRN</sequence>
<feature type="chain" id="PRO_5003375588" description="DUF4302 domain-containing protein" evidence="1">
    <location>
        <begin position="19"/>
        <end position="432"/>
    </location>
</feature>